<dbReference type="EMBL" id="ABOX02000013">
    <property type="protein sequence ID" value="EEF60903.1"/>
    <property type="molecule type" value="Genomic_DNA"/>
</dbReference>
<keyword evidence="1" id="KW-0810">Translation regulation</keyword>
<evidence type="ECO:0000313" key="5">
    <source>
        <dbReference type="EMBL" id="EEF60903.1"/>
    </source>
</evidence>
<evidence type="ECO:0000259" key="4">
    <source>
        <dbReference type="PROSITE" id="PS50296"/>
    </source>
</evidence>
<dbReference type="OrthoDB" id="9792915at2"/>
<dbReference type="GO" id="GO:0006417">
    <property type="term" value="P:regulation of translation"/>
    <property type="evidence" value="ECO:0007669"/>
    <property type="project" value="UniProtKB-KW"/>
</dbReference>
<dbReference type="Pfam" id="PF01253">
    <property type="entry name" value="SUI1"/>
    <property type="match status" value="1"/>
</dbReference>
<comment type="caution">
    <text evidence="5">The sequence shown here is derived from an EMBL/GenBank/DDBJ whole genome shotgun (WGS) entry which is preliminary data.</text>
</comment>
<evidence type="ECO:0000256" key="3">
    <source>
        <dbReference type="SAM" id="MobiDB-lite"/>
    </source>
</evidence>
<dbReference type="GO" id="GO:0003743">
    <property type="term" value="F:translation initiation factor activity"/>
    <property type="evidence" value="ECO:0007669"/>
    <property type="project" value="UniProtKB-KW"/>
</dbReference>
<feature type="domain" description="SUI1" evidence="4">
    <location>
        <begin position="55"/>
        <end position="123"/>
    </location>
</feature>
<organism evidence="5 6">
    <name type="scientific">Pedosphaera parvula (strain Ellin514)</name>
    <dbReference type="NCBI Taxonomy" id="320771"/>
    <lineage>
        <taxon>Bacteria</taxon>
        <taxon>Pseudomonadati</taxon>
        <taxon>Verrucomicrobiota</taxon>
        <taxon>Pedosphaerae</taxon>
        <taxon>Pedosphaerales</taxon>
        <taxon>Pedosphaeraceae</taxon>
        <taxon>Pedosphaera</taxon>
    </lineage>
</organism>
<dbReference type="STRING" id="320771.Cflav_PD4072"/>
<dbReference type="RefSeq" id="WP_007415078.1">
    <property type="nucleotide sequence ID" value="NZ_ABOX02000013.1"/>
</dbReference>
<dbReference type="AlphaFoldDB" id="B9XGY2"/>
<keyword evidence="6" id="KW-1185">Reference proteome</keyword>
<dbReference type="CDD" id="cd11567">
    <property type="entry name" value="YciH_like"/>
    <property type="match status" value="1"/>
</dbReference>
<protein>
    <submittedName>
        <fullName evidence="5">Translation initiation factor SUI1</fullName>
    </submittedName>
</protein>
<feature type="compositionally biased region" description="Polar residues" evidence="3">
    <location>
        <begin position="11"/>
        <end position="21"/>
    </location>
</feature>
<keyword evidence="2" id="KW-0648">Protein biosynthesis</keyword>
<evidence type="ECO:0000256" key="1">
    <source>
        <dbReference type="ARBA" id="ARBA00022845"/>
    </source>
</evidence>
<proteinExistence type="predicted"/>
<dbReference type="Gene3D" id="3.30.780.10">
    <property type="entry name" value="SUI1-like domain"/>
    <property type="match status" value="1"/>
</dbReference>
<dbReference type="PROSITE" id="PS50296">
    <property type="entry name" value="SUI1"/>
    <property type="match status" value="1"/>
</dbReference>
<sequence>MSKKQKIDLTPTGQGLNNPFASLNVGGELPPGPADKPAPTQNSEPPKPSKYGRVVLRKEKAHRGGKTVIVIYDFAPNISLKYIESLAGKLKAACGCGGTTKERTIEIQGDQPGRIRTLLEEEGFRVAGVS</sequence>
<dbReference type="InterPro" id="IPR005872">
    <property type="entry name" value="SUI1_arc_bac"/>
</dbReference>
<dbReference type="InterPro" id="IPR001950">
    <property type="entry name" value="SUI1"/>
</dbReference>
<evidence type="ECO:0000256" key="2">
    <source>
        <dbReference type="ARBA" id="ARBA00022917"/>
    </source>
</evidence>
<keyword evidence="5" id="KW-0396">Initiation factor</keyword>
<feature type="region of interest" description="Disordered" evidence="3">
    <location>
        <begin position="1"/>
        <end position="53"/>
    </location>
</feature>
<evidence type="ECO:0000313" key="6">
    <source>
        <dbReference type="Proteomes" id="UP000003688"/>
    </source>
</evidence>
<name>B9XGY2_PEDPL</name>
<dbReference type="SUPFAM" id="SSF55159">
    <property type="entry name" value="eIF1-like"/>
    <property type="match status" value="1"/>
</dbReference>
<dbReference type="InterPro" id="IPR036877">
    <property type="entry name" value="SUI1_dom_sf"/>
</dbReference>
<reference evidence="5 6" key="1">
    <citation type="journal article" date="2011" name="J. Bacteriol.">
        <title>Genome sequence of 'Pedosphaera parvula' Ellin514, an aerobic Verrucomicrobial isolate from pasture soil.</title>
        <authorList>
            <person name="Kant R."/>
            <person name="van Passel M.W."/>
            <person name="Sangwan P."/>
            <person name="Palva A."/>
            <person name="Lucas S."/>
            <person name="Copeland A."/>
            <person name="Lapidus A."/>
            <person name="Glavina Del Rio T."/>
            <person name="Dalin E."/>
            <person name="Tice H."/>
            <person name="Bruce D."/>
            <person name="Goodwin L."/>
            <person name="Pitluck S."/>
            <person name="Chertkov O."/>
            <person name="Larimer F.W."/>
            <person name="Land M.L."/>
            <person name="Hauser L."/>
            <person name="Brettin T.S."/>
            <person name="Detter J.C."/>
            <person name="Han S."/>
            <person name="de Vos W.M."/>
            <person name="Janssen P.H."/>
            <person name="Smidt H."/>
        </authorList>
    </citation>
    <scope>NUCLEOTIDE SEQUENCE [LARGE SCALE GENOMIC DNA]</scope>
    <source>
        <strain evidence="5 6">Ellin514</strain>
    </source>
</reference>
<gene>
    <name evidence="5" type="ORF">Cflav_PD4072</name>
</gene>
<accession>B9XGY2</accession>
<dbReference type="Proteomes" id="UP000003688">
    <property type="component" value="Unassembled WGS sequence"/>
</dbReference>